<feature type="active site" description="Proton donor" evidence="16">
    <location>
        <position position="212"/>
    </location>
</feature>
<comment type="similarity">
    <text evidence="16">Belongs to the MurB family.</text>
</comment>
<comment type="function">
    <text evidence="2 16">Cell wall formation.</text>
</comment>
<comment type="caution">
    <text evidence="18">The sequence shown here is derived from an EMBL/GenBank/DDBJ whole genome shotgun (WGS) entry which is preliminary data.</text>
</comment>
<dbReference type="NCBIfam" id="NF010480">
    <property type="entry name" value="PRK13905.1"/>
    <property type="match status" value="1"/>
</dbReference>
<dbReference type="InterPro" id="IPR003170">
    <property type="entry name" value="MurB"/>
</dbReference>
<sequence>MRIIRKNEPMRLHTSFHIGGPADTYAEPENIDELRELISICEGSGTAYAVIGHGSNLLVGDGGFRGTIICLGRAFSEITVSGECIRAQAGALLGAVANAALEHGLSGLEFASGIPGSVGGTTVMNAGAYGGEMRDVLEEVTLLEMDGSLCRVPAQELELGYRTSNIPALGRIVLEAGYRLKSGKPEDIAARMQEFNSRRKEKQPLEYPSAGSTFKRPEGYFAGQLIDEAGCRGLRIGGAQISEKHAGFLINTGDATAADVLALICEVKRRVLEHSGVELHPEVRMLGEFL</sequence>
<evidence type="ECO:0000256" key="16">
    <source>
        <dbReference type="HAMAP-Rule" id="MF_00037"/>
    </source>
</evidence>
<comment type="subcellular location">
    <subcellularLocation>
        <location evidence="3 16">Cytoplasm</location>
    </subcellularLocation>
</comment>
<evidence type="ECO:0000313" key="19">
    <source>
        <dbReference type="Proteomes" id="UP001241537"/>
    </source>
</evidence>
<organism evidence="18 19">
    <name type="scientific">Moryella indoligenes</name>
    <dbReference type="NCBI Taxonomy" id="371674"/>
    <lineage>
        <taxon>Bacteria</taxon>
        <taxon>Bacillati</taxon>
        <taxon>Bacillota</taxon>
        <taxon>Clostridia</taxon>
        <taxon>Lachnospirales</taxon>
        <taxon>Lachnospiraceae</taxon>
        <taxon>Moryella</taxon>
    </lineage>
</organism>
<dbReference type="NCBIfam" id="TIGR00179">
    <property type="entry name" value="murB"/>
    <property type="match status" value="1"/>
</dbReference>
<keyword evidence="11 16" id="KW-0573">Peptidoglycan synthesis</keyword>
<evidence type="ECO:0000256" key="10">
    <source>
        <dbReference type="ARBA" id="ARBA00022960"/>
    </source>
</evidence>
<dbReference type="InterPro" id="IPR036318">
    <property type="entry name" value="FAD-bd_PCMH-like_sf"/>
</dbReference>
<name>A0AAE3V9Y0_9FIRM</name>
<keyword evidence="9 16" id="KW-0521">NADP</keyword>
<dbReference type="GO" id="GO:0005829">
    <property type="term" value="C:cytosol"/>
    <property type="evidence" value="ECO:0007669"/>
    <property type="project" value="TreeGrafter"/>
</dbReference>
<dbReference type="Pfam" id="PF02873">
    <property type="entry name" value="MurB_C"/>
    <property type="match status" value="1"/>
</dbReference>
<keyword evidence="12 16" id="KW-0560">Oxidoreductase</keyword>
<dbReference type="AlphaFoldDB" id="A0AAE3V9Y0"/>
<dbReference type="GO" id="GO:0071555">
    <property type="term" value="P:cell wall organization"/>
    <property type="evidence" value="ECO:0007669"/>
    <property type="project" value="UniProtKB-KW"/>
</dbReference>
<keyword evidence="13 16" id="KW-0131">Cell cycle</keyword>
<dbReference type="PANTHER" id="PTHR21071:SF4">
    <property type="entry name" value="UDP-N-ACETYLENOLPYRUVOYLGLUCOSAMINE REDUCTASE"/>
    <property type="match status" value="1"/>
</dbReference>
<dbReference type="InterPro" id="IPR016169">
    <property type="entry name" value="FAD-bd_PCMH_sub2"/>
</dbReference>
<keyword evidence="10 16" id="KW-0133">Cell shape</keyword>
<keyword evidence="19" id="KW-1185">Reference proteome</keyword>
<evidence type="ECO:0000256" key="1">
    <source>
        <dbReference type="ARBA" id="ARBA00001974"/>
    </source>
</evidence>
<dbReference type="GO" id="GO:0051301">
    <property type="term" value="P:cell division"/>
    <property type="evidence" value="ECO:0007669"/>
    <property type="project" value="UniProtKB-KW"/>
</dbReference>
<comment type="pathway">
    <text evidence="4 16">Cell wall biogenesis; peptidoglycan biosynthesis.</text>
</comment>
<evidence type="ECO:0000256" key="3">
    <source>
        <dbReference type="ARBA" id="ARBA00004496"/>
    </source>
</evidence>
<dbReference type="HAMAP" id="MF_00037">
    <property type="entry name" value="MurB"/>
    <property type="match status" value="1"/>
</dbReference>
<evidence type="ECO:0000256" key="4">
    <source>
        <dbReference type="ARBA" id="ARBA00004752"/>
    </source>
</evidence>
<evidence type="ECO:0000256" key="6">
    <source>
        <dbReference type="ARBA" id="ARBA00022618"/>
    </source>
</evidence>
<dbReference type="GO" id="GO:0008360">
    <property type="term" value="P:regulation of cell shape"/>
    <property type="evidence" value="ECO:0007669"/>
    <property type="project" value="UniProtKB-KW"/>
</dbReference>
<proteinExistence type="inferred from homology"/>
<keyword evidence="5 16" id="KW-0963">Cytoplasm</keyword>
<dbReference type="InterPro" id="IPR016167">
    <property type="entry name" value="FAD-bd_PCMH_sub1"/>
</dbReference>
<dbReference type="InterPro" id="IPR011601">
    <property type="entry name" value="MurB_C"/>
</dbReference>
<dbReference type="SUPFAM" id="SSF56176">
    <property type="entry name" value="FAD-binding/transporter-associated domain-like"/>
    <property type="match status" value="1"/>
</dbReference>
<feature type="active site" evidence="16">
    <location>
        <position position="282"/>
    </location>
</feature>
<dbReference type="Gene3D" id="3.30.465.10">
    <property type="match status" value="1"/>
</dbReference>
<keyword evidence="14 16" id="KW-0961">Cell wall biogenesis/degradation</keyword>
<evidence type="ECO:0000256" key="14">
    <source>
        <dbReference type="ARBA" id="ARBA00023316"/>
    </source>
</evidence>
<evidence type="ECO:0000256" key="8">
    <source>
        <dbReference type="ARBA" id="ARBA00022827"/>
    </source>
</evidence>
<dbReference type="EMBL" id="JAUSTO010000005">
    <property type="protein sequence ID" value="MDQ0152421.1"/>
    <property type="molecule type" value="Genomic_DNA"/>
</dbReference>
<dbReference type="Gene3D" id="3.30.43.10">
    <property type="entry name" value="Uridine Diphospho-n-acetylenolpyruvylglucosamine Reductase, domain 2"/>
    <property type="match status" value="1"/>
</dbReference>
<evidence type="ECO:0000256" key="7">
    <source>
        <dbReference type="ARBA" id="ARBA00022630"/>
    </source>
</evidence>
<keyword evidence="7 16" id="KW-0285">Flavoprotein</keyword>
<dbReference type="PANTHER" id="PTHR21071">
    <property type="entry name" value="UDP-N-ACETYLENOLPYRUVOYLGLUCOSAMINE REDUCTASE"/>
    <property type="match status" value="1"/>
</dbReference>
<evidence type="ECO:0000256" key="15">
    <source>
        <dbReference type="ARBA" id="ARBA00048914"/>
    </source>
</evidence>
<dbReference type="PROSITE" id="PS51387">
    <property type="entry name" value="FAD_PCMH"/>
    <property type="match status" value="1"/>
</dbReference>
<dbReference type="GO" id="GO:0009252">
    <property type="term" value="P:peptidoglycan biosynthetic process"/>
    <property type="evidence" value="ECO:0007669"/>
    <property type="project" value="UniProtKB-UniRule"/>
</dbReference>
<feature type="domain" description="FAD-binding PCMH-type" evidence="17">
    <location>
        <begin position="18"/>
        <end position="183"/>
    </location>
</feature>
<dbReference type="GO" id="GO:0071949">
    <property type="term" value="F:FAD binding"/>
    <property type="evidence" value="ECO:0007669"/>
    <property type="project" value="InterPro"/>
</dbReference>
<evidence type="ECO:0000256" key="11">
    <source>
        <dbReference type="ARBA" id="ARBA00022984"/>
    </source>
</evidence>
<dbReference type="Pfam" id="PF01565">
    <property type="entry name" value="FAD_binding_4"/>
    <property type="match status" value="1"/>
</dbReference>
<dbReference type="SUPFAM" id="SSF56194">
    <property type="entry name" value="Uridine diphospho-N-Acetylenolpyruvylglucosamine reductase, MurB, C-terminal domain"/>
    <property type="match status" value="1"/>
</dbReference>
<dbReference type="InterPro" id="IPR036635">
    <property type="entry name" value="MurB_C_sf"/>
</dbReference>
<keyword evidence="6 16" id="KW-0132">Cell division</keyword>
<dbReference type="GO" id="GO:0008762">
    <property type="term" value="F:UDP-N-acetylmuramate dehydrogenase activity"/>
    <property type="evidence" value="ECO:0007669"/>
    <property type="project" value="UniProtKB-UniRule"/>
</dbReference>
<evidence type="ECO:0000256" key="2">
    <source>
        <dbReference type="ARBA" id="ARBA00003921"/>
    </source>
</evidence>
<evidence type="ECO:0000256" key="12">
    <source>
        <dbReference type="ARBA" id="ARBA00023002"/>
    </source>
</evidence>
<reference evidence="18" key="1">
    <citation type="submission" date="2023-07" db="EMBL/GenBank/DDBJ databases">
        <title>Genomic Encyclopedia of Type Strains, Phase IV (KMG-IV): sequencing the most valuable type-strain genomes for metagenomic binning, comparative biology and taxonomic classification.</title>
        <authorList>
            <person name="Goeker M."/>
        </authorList>
    </citation>
    <scope>NUCLEOTIDE SEQUENCE</scope>
    <source>
        <strain evidence="18">DSM 19659</strain>
    </source>
</reference>
<dbReference type="Gene3D" id="3.90.78.10">
    <property type="entry name" value="UDP-N-acetylenolpyruvoylglucosamine reductase, C-terminal domain"/>
    <property type="match status" value="1"/>
</dbReference>
<comment type="catalytic activity">
    <reaction evidence="15 16">
        <text>UDP-N-acetyl-alpha-D-muramate + NADP(+) = UDP-N-acetyl-3-O-(1-carboxyvinyl)-alpha-D-glucosamine + NADPH + H(+)</text>
        <dbReference type="Rhea" id="RHEA:12248"/>
        <dbReference type="ChEBI" id="CHEBI:15378"/>
        <dbReference type="ChEBI" id="CHEBI:57783"/>
        <dbReference type="ChEBI" id="CHEBI:58349"/>
        <dbReference type="ChEBI" id="CHEBI:68483"/>
        <dbReference type="ChEBI" id="CHEBI:70757"/>
        <dbReference type="EC" id="1.3.1.98"/>
    </reaction>
</comment>
<evidence type="ECO:0000259" key="17">
    <source>
        <dbReference type="PROSITE" id="PS51387"/>
    </source>
</evidence>
<evidence type="ECO:0000256" key="5">
    <source>
        <dbReference type="ARBA" id="ARBA00022490"/>
    </source>
</evidence>
<evidence type="ECO:0000256" key="13">
    <source>
        <dbReference type="ARBA" id="ARBA00023306"/>
    </source>
</evidence>
<accession>A0AAE3V9Y0</accession>
<keyword evidence="8 16" id="KW-0274">FAD</keyword>
<dbReference type="Proteomes" id="UP001241537">
    <property type="component" value="Unassembled WGS sequence"/>
</dbReference>
<feature type="active site" evidence="16">
    <location>
        <position position="162"/>
    </location>
</feature>
<dbReference type="EC" id="1.3.1.98" evidence="16"/>
<evidence type="ECO:0000256" key="9">
    <source>
        <dbReference type="ARBA" id="ARBA00022857"/>
    </source>
</evidence>
<gene>
    <name evidence="16" type="primary">murB</name>
    <name evidence="18" type="ORF">J2S20_001110</name>
</gene>
<evidence type="ECO:0000313" key="18">
    <source>
        <dbReference type="EMBL" id="MDQ0152421.1"/>
    </source>
</evidence>
<dbReference type="InterPro" id="IPR016166">
    <property type="entry name" value="FAD-bd_PCMH"/>
</dbReference>
<protein>
    <recommendedName>
        <fullName evidence="16">UDP-N-acetylenolpyruvoylglucosamine reductase</fullName>
        <ecNumber evidence="16">1.3.1.98</ecNumber>
    </recommendedName>
    <alternativeName>
        <fullName evidence="16">UDP-N-acetylmuramate dehydrogenase</fullName>
    </alternativeName>
</protein>
<dbReference type="InterPro" id="IPR006094">
    <property type="entry name" value="Oxid_FAD_bind_N"/>
</dbReference>
<comment type="cofactor">
    <cofactor evidence="1 16">
        <name>FAD</name>
        <dbReference type="ChEBI" id="CHEBI:57692"/>
    </cofactor>
</comment>
<dbReference type="RefSeq" id="WP_106612511.1">
    <property type="nucleotide sequence ID" value="NZ_JAUSTO010000005.1"/>
</dbReference>